<evidence type="ECO:0000259" key="3">
    <source>
        <dbReference type="PROSITE" id="PS51371"/>
    </source>
</evidence>
<name>A0AAU7LLG4_9BURK</name>
<dbReference type="PROSITE" id="PS51371">
    <property type="entry name" value="CBS"/>
    <property type="match status" value="2"/>
</dbReference>
<dbReference type="Gene3D" id="3.10.580.10">
    <property type="entry name" value="CBS-domain"/>
    <property type="match status" value="1"/>
</dbReference>
<dbReference type="PANTHER" id="PTHR43080">
    <property type="entry name" value="CBS DOMAIN-CONTAINING PROTEIN CBSX3, MITOCHONDRIAL"/>
    <property type="match status" value="1"/>
</dbReference>
<dbReference type="RefSeq" id="WP_349276438.1">
    <property type="nucleotide sequence ID" value="NZ_CBCSCU010000020.1"/>
</dbReference>
<feature type="domain" description="CBS" evidence="3">
    <location>
        <begin position="74"/>
        <end position="125"/>
    </location>
</feature>
<dbReference type="PANTHER" id="PTHR43080:SF2">
    <property type="entry name" value="CBS DOMAIN-CONTAINING PROTEIN"/>
    <property type="match status" value="1"/>
</dbReference>
<proteinExistence type="predicted"/>
<evidence type="ECO:0000256" key="1">
    <source>
        <dbReference type="ARBA" id="ARBA00023122"/>
    </source>
</evidence>
<protein>
    <submittedName>
        <fullName evidence="4">CBS domain-containing protein</fullName>
    </submittedName>
</protein>
<accession>A0AAU7LLG4</accession>
<reference evidence="4" key="1">
    <citation type="submission" date="2024-05" db="EMBL/GenBank/DDBJ databases">
        <authorList>
            <person name="Bunk B."/>
            <person name="Swiderski J."/>
            <person name="Sproer C."/>
            <person name="Thiel V."/>
        </authorList>
    </citation>
    <scope>NUCLEOTIDE SEQUENCE</scope>
    <source>
        <strain evidence="4">DSM 17735</strain>
    </source>
</reference>
<dbReference type="InterPro" id="IPR046342">
    <property type="entry name" value="CBS_dom_sf"/>
</dbReference>
<dbReference type="SMART" id="SM00116">
    <property type="entry name" value="CBS"/>
    <property type="match status" value="2"/>
</dbReference>
<dbReference type="Pfam" id="PF00571">
    <property type="entry name" value="CBS"/>
    <property type="match status" value="2"/>
</dbReference>
<dbReference type="InterPro" id="IPR000644">
    <property type="entry name" value="CBS_dom"/>
</dbReference>
<evidence type="ECO:0000256" key="2">
    <source>
        <dbReference type="PROSITE-ProRule" id="PRU00703"/>
    </source>
</evidence>
<dbReference type="InterPro" id="IPR051257">
    <property type="entry name" value="Diverse_CBS-Domain"/>
</dbReference>
<dbReference type="AlphaFoldDB" id="A0AAU7LLG4"/>
<organism evidence="4">
    <name type="scientific">Polaromonas hydrogenivorans</name>
    <dbReference type="NCBI Taxonomy" id="335476"/>
    <lineage>
        <taxon>Bacteria</taxon>
        <taxon>Pseudomonadati</taxon>
        <taxon>Pseudomonadota</taxon>
        <taxon>Betaproteobacteria</taxon>
        <taxon>Burkholderiales</taxon>
        <taxon>Comamonadaceae</taxon>
        <taxon>Polaromonas</taxon>
    </lineage>
</organism>
<dbReference type="SUPFAM" id="SSF54631">
    <property type="entry name" value="CBS-domain pair"/>
    <property type="match status" value="1"/>
</dbReference>
<dbReference type="EMBL" id="CP157675">
    <property type="protein sequence ID" value="XBP68441.1"/>
    <property type="molecule type" value="Genomic_DNA"/>
</dbReference>
<sequence>MKQTISSLMQRDVCSAGADDTLQTVESKMVARGLTWVPVVDESGAVLGVISSLDLLRFHADGKDAAKVCAWQVCTYKPISVPPDASLSDVARLMVEAAIHHVVVMDGSDIKGVVSSLDFVKTFKD</sequence>
<evidence type="ECO:0000313" key="4">
    <source>
        <dbReference type="EMBL" id="XBP68441.1"/>
    </source>
</evidence>
<feature type="domain" description="CBS" evidence="3">
    <location>
        <begin position="9"/>
        <end position="65"/>
    </location>
</feature>
<keyword evidence="1 2" id="KW-0129">CBS domain</keyword>
<gene>
    <name evidence="4" type="ORF">ABLV49_10910</name>
</gene>